<dbReference type="Pfam" id="PF10431">
    <property type="entry name" value="ClpB_D2-small"/>
    <property type="match status" value="1"/>
</dbReference>
<evidence type="ECO:0000313" key="5">
    <source>
        <dbReference type="Proteomes" id="UP000198925"/>
    </source>
</evidence>
<dbReference type="InterPro" id="IPR019489">
    <property type="entry name" value="Clp_ATPase_C"/>
</dbReference>
<gene>
    <name evidence="4" type="ORF">SAMN04487779_10962</name>
</gene>
<feature type="domain" description="Clp ATPase C-terminal" evidence="3">
    <location>
        <begin position="1"/>
        <end position="36"/>
    </location>
</feature>
<name>A0A1G7ETG8_9PROT</name>
<keyword evidence="5" id="KW-1185">Reference proteome</keyword>
<dbReference type="Proteomes" id="UP000198925">
    <property type="component" value="Unassembled WGS sequence"/>
</dbReference>
<evidence type="ECO:0000259" key="3">
    <source>
        <dbReference type="Pfam" id="PF10431"/>
    </source>
</evidence>
<organism evidence="4 5">
    <name type="scientific">Belnapia rosea</name>
    <dbReference type="NCBI Taxonomy" id="938405"/>
    <lineage>
        <taxon>Bacteria</taxon>
        <taxon>Pseudomonadati</taxon>
        <taxon>Pseudomonadota</taxon>
        <taxon>Alphaproteobacteria</taxon>
        <taxon>Acetobacterales</taxon>
        <taxon>Roseomonadaceae</taxon>
        <taxon>Belnapia</taxon>
    </lineage>
</organism>
<keyword evidence="1" id="KW-0547">Nucleotide-binding</keyword>
<protein>
    <submittedName>
        <fullName evidence="4">C-terminal, D2-small domain-containing protein, of ClpB protein</fullName>
    </submittedName>
</protein>
<dbReference type="GO" id="GO:0005524">
    <property type="term" value="F:ATP binding"/>
    <property type="evidence" value="ECO:0007669"/>
    <property type="project" value="UniProtKB-KW"/>
</dbReference>
<reference evidence="4 5" key="1">
    <citation type="submission" date="2016-10" db="EMBL/GenBank/DDBJ databases">
        <authorList>
            <person name="de Groot N.N."/>
        </authorList>
    </citation>
    <scope>NUCLEOTIDE SEQUENCE [LARGE SCALE GENOMIC DNA]</scope>
    <source>
        <strain evidence="4 5">CPCC 100156</strain>
    </source>
</reference>
<dbReference type="Gene3D" id="1.10.8.60">
    <property type="match status" value="1"/>
</dbReference>
<evidence type="ECO:0000313" key="4">
    <source>
        <dbReference type="EMBL" id="SDE66993.1"/>
    </source>
</evidence>
<evidence type="ECO:0000256" key="1">
    <source>
        <dbReference type="ARBA" id="ARBA00022741"/>
    </source>
</evidence>
<evidence type="ECO:0000256" key="2">
    <source>
        <dbReference type="ARBA" id="ARBA00022840"/>
    </source>
</evidence>
<dbReference type="RefSeq" id="WP_143018396.1">
    <property type="nucleotide sequence ID" value="NZ_FMZX01000096.1"/>
</dbReference>
<accession>A0A1G7ETG8</accession>
<feature type="non-terminal residue" evidence="4">
    <location>
        <position position="1"/>
    </location>
</feature>
<sequence>PAYGARPLKRVIQRNLQDQLANLLLEGRIHDGETLYVSAGTDGLVVRQQPMAAAA</sequence>
<proteinExistence type="predicted"/>
<dbReference type="AlphaFoldDB" id="A0A1G7ETG8"/>
<keyword evidence="2" id="KW-0067">ATP-binding</keyword>
<dbReference type="EMBL" id="FMZX01000096">
    <property type="protein sequence ID" value="SDE66993.1"/>
    <property type="molecule type" value="Genomic_DNA"/>
</dbReference>